<dbReference type="Proteomes" id="UP000297527">
    <property type="component" value="Unassembled WGS sequence"/>
</dbReference>
<dbReference type="OrthoDB" id="10589162at2759"/>
<evidence type="ECO:0000313" key="3">
    <source>
        <dbReference type="Proteomes" id="UP000297527"/>
    </source>
</evidence>
<proteinExistence type="predicted"/>
<name>A0A4Z1HEV8_9HELO</name>
<evidence type="ECO:0000313" key="2">
    <source>
        <dbReference type="EMBL" id="TGO45872.1"/>
    </source>
</evidence>
<dbReference type="AlphaFoldDB" id="A0A4Z1HEV8"/>
<feature type="compositionally biased region" description="Low complexity" evidence="1">
    <location>
        <begin position="251"/>
        <end position="261"/>
    </location>
</feature>
<feature type="compositionally biased region" description="Basic and acidic residues" evidence="1">
    <location>
        <begin position="273"/>
        <end position="289"/>
    </location>
</feature>
<evidence type="ECO:0000256" key="1">
    <source>
        <dbReference type="SAM" id="MobiDB-lite"/>
    </source>
</evidence>
<protein>
    <submittedName>
        <fullName evidence="2">Uncharacterized protein</fullName>
    </submittedName>
</protein>
<sequence>MTVMSTYCQSTGDQVRNSRSPKISLFTDFPTSHTYIISKFINQSYKNNFPVQSYHQYKCIEAIDLKMTSRGTSSALTAGLEEQKKKTQRERERNPGATAVPAGQRRAASRDRTKTKTGGNVLPTPPPTGQTHKLGQGFPRNAKAPTSFDGRAYRDYPSDESRRGNKSPSINSDEENRTYPGIPDDIFTMSGLEDQLPASGEKTKSKSPPGVKAAPKKGLPSSKAVEPTPAKKPSTEKTPAKRPVKERRLSSDSSFADSESSLPKSLSQQGRRRTGDRGSSKRGTSEERKRKGNKSSTDPAKASNSK</sequence>
<reference evidence="2 3" key="1">
    <citation type="submission" date="2017-12" db="EMBL/GenBank/DDBJ databases">
        <title>Comparative genomics of Botrytis spp.</title>
        <authorList>
            <person name="Valero-Jimenez C.A."/>
            <person name="Tapia P."/>
            <person name="Veloso J."/>
            <person name="Silva-Moreno E."/>
            <person name="Staats M."/>
            <person name="Valdes J.H."/>
            <person name="Van Kan J.A.L."/>
        </authorList>
    </citation>
    <scope>NUCLEOTIDE SEQUENCE [LARGE SCALE GENOMIC DNA]</scope>
    <source>
        <strain evidence="2 3">MUCL11595</strain>
    </source>
</reference>
<feature type="region of interest" description="Disordered" evidence="1">
    <location>
        <begin position="74"/>
        <end position="306"/>
    </location>
</feature>
<organism evidence="2 3">
    <name type="scientific">Botryotinia convoluta</name>
    <dbReference type="NCBI Taxonomy" id="54673"/>
    <lineage>
        <taxon>Eukaryota</taxon>
        <taxon>Fungi</taxon>
        <taxon>Dikarya</taxon>
        <taxon>Ascomycota</taxon>
        <taxon>Pezizomycotina</taxon>
        <taxon>Leotiomycetes</taxon>
        <taxon>Helotiales</taxon>
        <taxon>Sclerotiniaceae</taxon>
        <taxon>Botryotinia</taxon>
    </lineage>
</organism>
<gene>
    <name evidence="2" type="ORF">BCON_0359g00030</name>
</gene>
<feature type="compositionally biased region" description="Basic and acidic residues" evidence="1">
    <location>
        <begin position="151"/>
        <end position="163"/>
    </location>
</feature>
<comment type="caution">
    <text evidence="2">The sequence shown here is derived from an EMBL/GenBank/DDBJ whole genome shotgun (WGS) entry which is preliminary data.</text>
</comment>
<feature type="compositionally biased region" description="Polar residues" evidence="1">
    <location>
        <begin position="294"/>
        <end position="306"/>
    </location>
</feature>
<accession>A0A4Z1HEV8</accession>
<dbReference type="EMBL" id="PQXN01000357">
    <property type="protein sequence ID" value="TGO45872.1"/>
    <property type="molecule type" value="Genomic_DNA"/>
</dbReference>
<keyword evidence="3" id="KW-1185">Reference proteome</keyword>
<feature type="compositionally biased region" description="Basic and acidic residues" evidence="1">
    <location>
        <begin position="81"/>
        <end position="94"/>
    </location>
</feature>